<evidence type="ECO:0000313" key="8">
    <source>
        <dbReference type="Proteomes" id="UP000326396"/>
    </source>
</evidence>
<name>A0A5N6PI08_9ASTR</name>
<feature type="transmembrane region" description="Helical" evidence="6">
    <location>
        <begin position="403"/>
        <end position="427"/>
    </location>
</feature>
<feature type="transmembrane region" description="Helical" evidence="6">
    <location>
        <begin position="616"/>
        <end position="639"/>
    </location>
</feature>
<evidence type="ECO:0000256" key="5">
    <source>
        <dbReference type="ARBA" id="ARBA00023136"/>
    </source>
</evidence>
<dbReference type="NCBIfam" id="TIGR00797">
    <property type="entry name" value="matE"/>
    <property type="match status" value="2"/>
</dbReference>
<evidence type="ECO:0000256" key="2">
    <source>
        <dbReference type="ARBA" id="ARBA00010199"/>
    </source>
</evidence>
<dbReference type="GO" id="GO:1990961">
    <property type="term" value="P:xenobiotic detoxification by transmembrane export across the plasma membrane"/>
    <property type="evidence" value="ECO:0007669"/>
    <property type="project" value="InterPro"/>
</dbReference>
<comment type="subcellular location">
    <subcellularLocation>
        <location evidence="1">Membrane</location>
        <topology evidence="1">Multi-pass membrane protein</topology>
    </subcellularLocation>
</comment>
<dbReference type="GO" id="GO:0016020">
    <property type="term" value="C:membrane"/>
    <property type="evidence" value="ECO:0007669"/>
    <property type="project" value="UniProtKB-SubCell"/>
</dbReference>
<keyword evidence="3 6" id="KW-0812">Transmembrane</keyword>
<feature type="transmembrane region" description="Helical" evidence="6">
    <location>
        <begin position="371"/>
        <end position="391"/>
    </location>
</feature>
<feature type="transmembrane region" description="Helical" evidence="6">
    <location>
        <begin position="513"/>
        <end position="533"/>
    </location>
</feature>
<feature type="transmembrane region" description="Helical" evidence="6">
    <location>
        <begin position="587"/>
        <end position="604"/>
    </location>
</feature>
<gene>
    <name evidence="7" type="ORF">E3N88_08733</name>
</gene>
<dbReference type="InterPro" id="IPR002528">
    <property type="entry name" value="MATE_fam"/>
</dbReference>
<accession>A0A5N6PI08</accession>
<evidence type="ECO:0000256" key="1">
    <source>
        <dbReference type="ARBA" id="ARBA00004141"/>
    </source>
</evidence>
<feature type="transmembrane region" description="Helical" evidence="6">
    <location>
        <begin position="148"/>
        <end position="165"/>
    </location>
</feature>
<feature type="transmembrane region" description="Helical" evidence="6">
    <location>
        <begin position="545"/>
        <end position="567"/>
    </location>
</feature>
<evidence type="ECO:0000256" key="6">
    <source>
        <dbReference type="RuleBase" id="RU004914"/>
    </source>
</evidence>
<feature type="transmembrane region" description="Helical" evidence="6">
    <location>
        <begin position="177"/>
        <end position="200"/>
    </location>
</feature>
<comment type="caution">
    <text evidence="7">The sequence shown here is derived from an EMBL/GenBank/DDBJ whole genome shotgun (WGS) entry which is preliminary data.</text>
</comment>
<dbReference type="OrthoDB" id="2126698at2759"/>
<feature type="transmembrane region" description="Helical" evidence="6">
    <location>
        <begin position="845"/>
        <end position="866"/>
    </location>
</feature>
<dbReference type="Pfam" id="PF01554">
    <property type="entry name" value="MatE"/>
    <property type="match status" value="4"/>
</dbReference>
<keyword evidence="8" id="KW-1185">Reference proteome</keyword>
<feature type="transmembrane region" description="Helical" evidence="6">
    <location>
        <begin position="106"/>
        <end position="128"/>
    </location>
</feature>
<dbReference type="InterPro" id="IPR045069">
    <property type="entry name" value="MATE_euk"/>
</dbReference>
<comment type="similarity">
    <text evidence="2 6">Belongs to the multi antimicrobial extrusion (MATE) (TC 2.A.66.1) family.</text>
</comment>
<reference evidence="7 8" key="1">
    <citation type="submission" date="2019-05" db="EMBL/GenBank/DDBJ databases">
        <title>Mikania micrantha, genome provides insights into the molecular mechanism of rapid growth.</title>
        <authorList>
            <person name="Liu B."/>
        </authorList>
    </citation>
    <scope>NUCLEOTIDE SEQUENCE [LARGE SCALE GENOMIC DNA]</scope>
    <source>
        <strain evidence="7">NLD-2019</strain>
        <tissue evidence="7">Leaf</tissue>
    </source>
</reference>
<dbReference type="GO" id="GO:0015297">
    <property type="term" value="F:antiporter activity"/>
    <property type="evidence" value="ECO:0007669"/>
    <property type="project" value="InterPro"/>
</dbReference>
<keyword evidence="5 6" id="KW-0472">Membrane</keyword>
<feature type="transmembrane region" description="Helical" evidence="6">
    <location>
        <begin position="872"/>
        <end position="894"/>
    </location>
</feature>
<proteinExistence type="inferred from homology"/>
<feature type="transmembrane region" description="Helical" evidence="6">
    <location>
        <begin position="773"/>
        <end position="793"/>
    </location>
</feature>
<dbReference type="AlphaFoldDB" id="A0A5N6PI08"/>
<feature type="transmembrane region" description="Helical" evidence="6">
    <location>
        <begin position="40"/>
        <end position="61"/>
    </location>
</feature>
<keyword evidence="4 6" id="KW-1133">Transmembrane helix</keyword>
<sequence length="914" mass="100239">MPENTVPLIATSASGDGRWWKKVVDWEEAKIQMLFSLPMILTNVAYYAIPLTSVMFAGHLGEVELAAANLANSWATVTGFSFMVGLSGALETLCGQGFGAKLYKMLGVYLQSSCLISIFFSIIISILWFFTEPLLILLHQDPQISKMAALYIKYLIPGLFAYGLLHNILRFLQTQSVVYPLVFCSLIPFILHIGITYVLVYHTSLAFVGAAMAVSVSLWISVLMLAGYTLFSRQFRETWLGFSMESFDHVFECLKLALPSAAMVCLEYWAFELLVLLAGILPNSEITTSLIAMCVNTEAIAYMLTYGLSAAASTRVSNELGASNIDRAKHAMAVTLKLSVIFALAVVLALGFGHDIWASFFSDSHIIIKEYASMTPLLMISIILDSIQGVLSGVARGCGWQHLAVYINLAMFYLIGMPVAVALAFVLKLYAKVTLLLGMFIIHWSANADSGGDDRWRWWTTVMDWEEAKIQILFSLPIILSNVADYAIPLASVMFAGHLGEVELAAANLANSWATVTGLSFMVGLSGALETLCGQGFGAKLYRTLGVYLQSSCLISIFFSIIISIIWFFTEPLLLLLHQDPQISKMAALYIKHLIPGLFAYGLLHNILRFLQTQSVVYPLVFSSLIPFVLHIGITYVLVYHTSLAFVGAAMAVSVSLWISVLMLAGYAHFSRQFKETWQGFSLESFDHVLACLKLALPSAAMVCLECWAFELLVLLAGILPNSEITTSLIAMCVNTEAIAFMLTYGLSAAASTRVSNELGASNIDRAKHAMAVTLKLSVIFALAVVLALGFGHDIWASLFSDSHMIIKKYASMTPLLMISIILDSIQGVLSGVARGCGWQHAAMYINLAMFYLIGMPVAVALAFLLKLYAKGLWIGLICGLSCQTGSLLLLVYLNKWTRVEVDGINRLENMFLD</sequence>
<dbReference type="Proteomes" id="UP000326396">
    <property type="component" value="Linkage Group LG12"/>
</dbReference>
<feature type="transmembrane region" description="Helical" evidence="6">
    <location>
        <begin position="729"/>
        <end position="752"/>
    </location>
</feature>
<protein>
    <recommendedName>
        <fullName evidence="6">Protein DETOXIFICATION</fullName>
    </recommendedName>
    <alternativeName>
        <fullName evidence="6">Multidrug and toxic compound extrusion protein</fullName>
    </alternativeName>
</protein>
<dbReference type="EMBL" id="SZYD01000004">
    <property type="protein sequence ID" value="KAD6454027.1"/>
    <property type="molecule type" value="Genomic_DNA"/>
</dbReference>
<dbReference type="PANTHER" id="PTHR11206">
    <property type="entry name" value="MULTIDRUG RESISTANCE PROTEIN"/>
    <property type="match status" value="1"/>
</dbReference>
<evidence type="ECO:0000256" key="3">
    <source>
        <dbReference type="ARBA" id="ARBA00022692"/>
    </source>
</evidence>
<feature type="transmembrane region" description="Helical" evidence="6">
    <location>
        <begin position="206"/>
        <end position="231"/>
    </location>
</feature>
<feature type="transmembrane region" description="Helical" evidence="6">
    <location>
        <begin position="472"/>
        <end position="493"/>
    </location>
</feature>
<feature type="transmembrane region" description="Helical" evidence="6">
    <location>
        <begin position="645"/>
        <end position="670"/>
    </location>
</feature>
<evidence type="ECO:0000313" key="7">
    <source>
        <dbReference type="EMBL" id="KAD6454027.1"/>
    </source>
</evidence>
<feature type="transmembrane region" description="Helical" evidence="6">
    <location>
        <begin position="433"/>
        <end position="451"/>
    </location>
</feature>
<feature type="transmembrane region" description="Helical" evidence="6">
    <location>
        <begin position="813"/>
        <end position="833"/>
    </location>
</feature>
<dbReference type="GO" id="GO:0042910">
    <property type="term" value="F:xenobiotic transmembrane transporter activity"/>
    <property type="evidence" value="ECO:0007669"/>
    <property type="project" value="InterPro"/>
</dbReference>
<evidence type="ECO:0000256" key="4">
    <source>
        <dbReference type="ARBA" id="ARBA00022989"/>
    </source>
</evidence>
<organism evidence="7 8">
    <name type="scientific">Mikania micrantha</name>
    <name type="common">bitter vine</name>
    <dbReference type="NCBI Taxonomy" id="192012"/>
    <lineage>
        <taxon>Eukaryota</taxon>
        <taxon>Viridiplantae</taxon>
        <taxon>Streptophyta</taxon>
        <taxon>Embryophyta</taxon>
        <taxon>Tracheophyta</taxon>
        <taxon>Spermatophyta</taxon>
        <taxon>Magnoliopsida</taxon>
        <taxon>eudicotyledons</taxon>
        <taxon>Gunneridae</taxon>
        <taxon>Pentapetalae</taxon>
        <taxon>asterids</taxon>
        <taxon>campanulids</taxon>
        <taxon>Asterales</taxon>
        <taxon>Asteraceae</taxon>
        <taxon>Asteroideae</taxon>
        <taxon>Heliantheae alliance</taxon>
        <taxon>Eupatorieae</taxon>
        <taxon>Mikania</taxon>
    </lineage>
</organism>
<feature type="transmembrane region" description="Helical" evidence="6">
    <location>
        <begin position="691"/>
        <end position="717"/>
    </location>
</feature>
<feature type="transmembrane region" description="Helical" evidence="6">
    <location>
        <begin position="331"/>
        <end position="351"/>
    </location>
</feature>
<dbReference type="CDD" id="cd13132">
    <property type="entry name" value="MATE_eukaryotic"/>
    <property type="match status" value="2"/>
</dbReference>
<feature type="transmembrane region" description="Helical" evidence="6">
    <location>
        <begin position="73"/>
        <end position="94"/>
    </location>
</feature>